<dbReference type="RefSeq" id="WP_211848280.1">
    <property type="nucleotide sequence ID" value="NZ_JAAEDL010000022.1"/>
</dbReference>
<name>A0A9X9XGA8_9PROT</name>
<evidence type="ECO:0000313" key="2">
    <source>
        <dbReference type="Proteomes" id="UP001138709"/>
    </source>
</evidence>
<dbReference type="Proteomes" id="UP001138709">
    <property type="component" value="Unassembled WGS sequence"/>
</dbReference>
<reference evidence="1" key="1">
    <citation type="submission" date="2020-01" db="EMBL/GenBank/DDBJ databases">
        <authorList>
            <person name="Rat A."/>
        </authorList>
    </citation>
    <scope>NUCLEOTIDE SEQUENCE</scope>
    <source>
        <strain evidence="1">LMG 31228</strain>
    </source>
</reference>
<dbReference type="EMBL" id="JAAEDL010000022">
    <property type="protein sequence ID" value="MBR0682744.1"/>
    <property type="molecule type" value="Genomic_DNA"/>
</dbReference>
<organism evidence="1 2">
    <name type="scientific">Neoroseomonas eburnea</name>
    <dbReference type="NCBI Taxonomy" id="1346889"/>
    <lineage>
        <taxon>Bacteria</taxon>
        <taxon>Pseudomonadati</taxon>
        <taxon>Pseudomonadota</taxon>
        <taxon>Alphaproteobacteria</taxon>
        <taxon>Acetobacterales</taxon>
        <taxon>Acetobacteraceae</taxon>
        <taxon>Neoroseomonas</taxon>
    </lineage>
</organism>
<accession>A0A9X9XGA8</accession>
<protein>
    <submittedName>
        <fullName evidence="1">Uncharacterized protein</fullName>
    </submittedName>
</protein>
<keyword evidence="2" id="KW-1185">Reference proteome</keyword>
<gene>
    <name evidence="1" type="ORF">GXW74_19790</name>
</gene>
<evidence type="ECO:0000313" key="1">
    <source>
        <dbReference type="EMBL" id="MBR0682744.1"/>
    </source>
</evidence>
<sequence length="193" mass="21313">MPRSKIDVCNAALAMVGANAIAAFNDGSTEGAVCGQLYENLVGKALLTPGGSPMRWSFASRQERLAPLTDVPAGRWSKAWQTPALCLKIHAVTENDHPIAFAIYGDKIFTDQHADLICDHTFRADESLWPPDFADAVSHELAHRLAMALNENAELAAELRRTMNWEGVRTADSQQRTSRRLRATRLRAARFGR</sequence>
<proteinExistence type="predicted"/>
<reference evidence="1" key="2">
    <citation type="journal article" date="2021" name="Syst. Appl. Microbiol.">
        <title>Roseomonas hellenica sp. nov., isolated from roots of wild-growing Alkanna tinctoria.</title>
        <authorList>
            <person name="Rat A."/>
            <person name="Naranjo H.D."/>
            <person name="Lebbe L."/>
            <person name="Cnockaert M."/>
            <person name="Krigas N."/>
            <person name="Grigoriadou K."/>
            <person name="Maloupa E."/>
            <person name="Willems A."/>
        </authorList>
    </citation>
    <scope>NUCLEOTIDE SEQUENCE</scope>
    <source>
        <strain evidence="1">LMG 31228</strain>
    </source>
</reference>
<comment type="caution">
    <text evidence="1">The sequence shown here is derived from an EMBL/GenBank/DDBJ whole genome shotgun (WGS) entry which is preliminary data.</text>
</comment>
<dbReference type="AlphaFoldDB" id="A0A9X9XGA8"/>